<feature type="transmembrane region" description="Helical" evidence="1">
    <location>
        <begin position="60"/>
        <end position="79"/>
    </location>
</feature>
<evidence type="ECO:0000313" key="2">
    <source>
        <dbReference type="EMBL" id="ORX65347.1"/>
    </source>
</evidence>
<keyword evidence="1" id="KW-0812">Transmembrane</keyword>
<feature type="transmembrane region" description="Helical" evidence="1">
    <location>
        <begin position="85"/>
        <end position="106"/>
    </location>
</feature>
<accession>A0A1Y1VVM2</accession>
<sequence length="197" mass="22231">MADSYLPSISLSVEEWTSLASAAISLAVVVAACIRLPQLATLPCIDRSYYPCPWTTRTKFVSLFLATSISIFFVLQLAVSVEWRLLAIIPAAAQVLAAAAALRLHVLQHRHSVYTSDILITFWPANWVVAAMSVRNSYRSGKLPGDWPTKWPQAVYLVAVATVFYLELQVTPSERYFRLECDGERYNPKRMRTYIRD</sequence>
<evidence type="ECO:0000256" key="1">
    <source>
        <dbReference type="SAM" id="Phobius"/>
    </source>
</evidence>
<organism evidence="2 3">
    <name type="scientific">Linderina pennispora</name>
    <dbReference type="NCBI Taxonomy" id="61395"/>
    <lineage>
        <taxon>Eukaryota</taxon>
        <taxon>Fungi</taxon>
        <taxon>Fungi incertae sedis</taxon>
        <taxon>Zoopagomycota</taxon>
        <taxon>Kickxellomycotina</taxon>
        <taxon>Kickxellomycetes</taxon>
        <taxon>Kickxellales</taxon>
        <taxon>Kickxellaceae</taxon>
        <taxon>Linderina</taxon>
    </lineage>
</organism>
<dbReference type="GeneID" id="63799814"/>
<proteinExistence type="predicted"/>
<keyword evidence="1" id="KW-0472">Membrane</keyword>
<name>A0A1Y1VVM2_9FUNG</name>
<dbReference type="EMBL" id="MCFD01000034">
    <property type="protein sequence ID" value="ORX65347.1"/>
    <property type="molecule type" value="Genomic_DNA"/>
</dbReference>
<protein>
    <submittedName>
        <fullName evidence="2">Uncharacterized protein</fullName>
    </submittedName>
</protein>
<dbReference type="Proteomes" id="UP000193922">
    <property type="component" value="Unassembled WGS sequence"/>
</dbReference>
<dbReference type="AlphaFoldDB" id="A0A1Y1VVM2"/>
<gene>
    <name evidence="2" type="ORF">DL89DRAFT_117021</name>
</gene>
<reference evidence="2 3" key="1">
    <citation type="submission" date="2016-07" db="EMBL/GenBank/DDBJ databases">
        <title>Pervasive Adenine N6-methylation of Active Genes in Fungi.</title>
        <authorList>
            <consortium name="DOE Joint Genome Institute"/>
            <person name="Mondo S.J."/>
            <person name="Dannebaum R.O."/>
            <person name="Kuo R.C."/>
            <person name="Labutti K."/>
            <person name="Haridas S."/>
            <person name="Kuo A."/>
            <person name="Salamov A."/>
            <person name="Ahrendt S.R."/>
            <person name="Lipzen A."/>
            <person name="Sullivan W."/>
            <person name="Andreopoulos W.B."/>
            <person name="Clum A."/>
            <person name="Lindquist E."/>
            <person name="Daum C."/>
            <person name="Ramamoorthy G.K."/>
            <person name="Gryganskyi A."/>
            <person name="Culley D."/>
            <person name="Magnuson J.K."/>
            <person name="James T.Y."/>
            <person name="O'Malley M.A."/>
            <person name="Stajich J.E."/>
            <person name="Spatafora J.W."/>
            <person name="Visel A."/>
            <person name="Grigoriev I.V."/>
        </authorList>
    </citation>
    <scope>NUCLEOTIDE SEQUENCE [LARGE SCALE GENOMIC DNA]</scope>
    <source>
        <strain evidence="2 3">ATCC 12442</strain>
    </source>
</reference>
<feature type="transmembrane region" description="Helical" evidence="1">
    <location>
        <begin position="150"/>
        <end position="168"/>
    </location>
</feature>
<dbReference type="RefSeq" id="XP_040739597.1">
    <property type="nucleotide sequence ID" value="XM_040883166.1"/>
</dbReference>
<feature type="transmembrane region" description="Helical" evidence="1">
    <location>
        <begin position="118"/>
        <end position="138"/>
    </location>
</feature>
<feature type="transmembrane region" description="Helical" evidence="1">
    <location>
        <begin position="20"/>
        <end position="39"/>
    </location>
</feature>
<keyword evidence="1" id="KW-1133">Transmembrane helix</keyword>
<keyword evidence="3" id="KW-1185">Reference proteome</keyword>
<evidence type="ECO:0000313" key="3">
    <source>
        <dbReference type="Proteomes" id="UP000193922"/>
    </source>
</evidence>
<comment type="caution">
    <text evidence="2">The sequence shown here is derived from an EMBL/GenBank/DDBJ whole genome shotgun (WGS) entry which is preliminary data.</text>
</comment>